<evidence type="ECO:0000313" key="2">
    <source>
        <dbReference type="Proteomes" id="UP000425178"/>
    </source>
</evidence>
<gene>
    <name evidence="1" type="ORF">CETAM_06570</name>
</gene>
<accession>A0A6B8W0W6</accession>
<organism evidence="1 2">
    <name type="scientific">Corynebacterium comes</name>
    <dbReference type="NCBI Taxonomy" id="2675218"/>
    <lineage>
        <taxon>Bacteria</taxon>
        <taxon>Bacillati</taxon>
        <taxon>Actinomycetota</taxon>
        <taxon>Actinomycetes</taxon>
        <taxon>Mycobacteriales</taxon>
        <taxon>Corynebacteriaceae</taxon>
        <taxon>Corynebacterium</taxon>
    </lineage>
</organism>
<dbReference type="RefSeq" id="WP_156228098.1">
    <property type="nucleotide sequence ID" value="NZ_CP046453.1"/>
</dbReference>
<reference evidence="1 2" key="1">
    <citation type="journal article" date="2021" name="Int. J. Syst. Evol. Microbiol.">
        <title>Classification of three corynebacterial strains isolated from a small paddock in North Rhine-Westphalia: proposal of &lt;i&gt;Corynebacterium kalinowskii&lt;/i&gt; sp. nov., &lt;i&gt;Corynebacterium comes&lt;/i&gt; sp. nov. and &lt;i&gt;Corynebacterium occultum&lt;/i&gt; sp. nov.</title>
        <authorList>
            <person name="Schaffert L."/>
            <person name="Ruwe M."/>
            <person name="Milse J."/>
            <person name="Hanuschka K."/>
            <person name="Ortseifen V."/>
            <person name="Droste J."/>
            <person name="Brandt D."/>
            <person name="Schl L."/>
            <person name="Kutter Y."/>
            <person name="Vinke S."/>
            <person name="Vieh P."/>
            <person name="Jacob L."/>
            <person name="L N.C."/>
            <person name="Schulte-Berndt E."/>
            <person name="Hain C."/>
            <person name="Linder M."/>
            <person name="Schmidt P."/>
            <person name="Wollenschl L."/>
            <person name="Luttermann T."/>
            <person name="Thieme E."/>
            <person name="Hassa J."/>
            <person name="Haak M."/>
            <person name="Wittchen M."/>
            <person name="Mentz A."/>
            <person name="Persicke M."/>
            <person name="Busche T."/>
            <person name="R C."/>
        </authorList>
    </citation>
    <scope>NUCLEOTIDE SEQUENCE [LARGE SCALE GENOMIC DNA]</scope>
    <source>
        <strain evidence="1 2">2019</strain>
    </source>
</reference>
<proteinExistence type="predicted"/>
<evidence type="ECO:0000313" key="1">
    <source>
        <dbReference type="EMBL" id="QGU04576.1"/>
    </source>
</evidence>
<dbReference type="KEGG" id="ccoe:CETAM_06570"/>
<protein>
    <submittedName>
        <fullName evidence="1">Uncharacterized protein</fullName>
    </submittedName>
</protein>
<dbReference type="AlphaFoldDB" id="A0A6B8W0W6"/>
<dbReference type="EMBL" id="CP046453">
    <property type="protein sequence ID" value="QGU04576.1"/>
    <property type="molecule type" value="Genomic_DNA"/>
</dbReference>
<dbReference type="Proteomes" id="UP000425178">
    <property type="component" value="Chromosome"/>
</dbReference>
<name>A0A6B8W0W6_9CORY</name>
<keyword evidence="2" id="KW-1185">Reference proteome</keyword>
<sequence length="191" mass="21145">MPVHRTYAALWWLPVGAGGHFVVHTSHWWEVMTARREHRPPQPLFHAALEVFDGEAGHVIEMTPAWGQKVEARGVVATGPVGAGFLGRSRLFRYEVRCWRDGVIPDRDFAVGEASLIRLTGREVSDMLARTAEVPPLTWGRDEVGIGDMWNSNSLIAWLLHTGGIDARSFAPPDPGRAPGWLAGIVVAERR</sequence>